<name>A0ABR7RIF4_9PROT</name>
<dbReference type="GO" id="GO:0016829">
    <property type="term" value="F:lyase activity"/>
    <property type="evidence" value="ECO:0007669"/>
    <property type="project" value="UniProtKB-KW"/>
</dbReference>
<dbReference type="InterPro" id="IPR043594">
    <property type="entry name" value="HMGL"/>
</dbReference>
<dbReference type="PROSITE" id="PS50991">
    <property type="entry name" value="PYR_CT"/>
    <property type="match status" value="1"/>
</dbReference>
<comment type="caution">
    <text evidence="5">The sequence shown here is derived from an EMBL/GenBank/DDBJ whole genome shotgun (WGS) entry which is preliminary data.</text>
</comment>
<reference evidence="5 6" key="1">
    <citation type="journal article" date="2013" name="Int. J. Syst. Evol. Microbiol.">
        <title>Roseomonas aerophila sp. nov., isolated from air.</title>
        <authorList>
            <person name="Kim S.J."/>
            <person name="Weon H.Y."/>
            <person name="Ahn J.H."/>
            <person name="Hong S.B."/>
            <person name="Seok S.J."/>
            <person name="Whang K.S."/>
            <person name="Kwon S.W."/>
        </authorList>
    </citation>
    <scope>NUCLEOTIDE SEQUENCE [LARGE SCALE GENOMIC DNA]</scope>
    <source>
        <strain evidence="5 6">NBRC 108923</strain>
    </source>
</reference>
<dbReference type="Proteomes" id="UP000626026">
    <property type="component" value="Unassembled WGS sequence"/>
</dbReference>
<dbReference type="InterPro" id="IPR000891">
    <property type="entry name" value="PYR_CT"/>
</dbReference>
<dbReference type="Pfam" id="PF00682">
    <property type="entry name" value="HMGL-like"/>
    <property type="match status" value="1"/>
</dbReference>
<dbReference type="CDD" id="cd07938">
    <property type="entry name" value="DRE_TIM_HMGL"/>
    <property type="match status" value="1"/>
</dbReference>
<dbReference type="SUPFAM" id="SSF51569">
    <property type="entry name" value="Aldolase"/>
    <property type="match status" value="1"/>
</dbReference>
<keyword evidence="2" id="KW-0479">Metal-binding</keyword>
<organism evidence="5 6">
    <name type="scientific">Teichococcus aerophilus</name>
    <dbReference type="NCBI Taxonomy" id="1224513"/>
    <lineage>
        <taxon>Bacteria</taxon>
        <taxon>Pseudomonadati</taxon>
        <taxon>Pseudomonadota</taxon>
        <taxon>Alphaproteobacteria</taxon>
        <taxon>Acetobacterales</taxon>
        <taxon>Roseomonadaceae</taxon>
        <taxon>Roseomonas</taxon>
    </lineage>
</organism>
<evidence type="ECO:0000256" key="2">
    <source>
        <dbReference type="ARBA" id="ARBA00022723"/>
    </source>
</evidence>
<dbReference type="PANTHER" id="PTHR42738:SF7">
    <property type="entry name" value="HYDROXYMETHYLGLUTARYL-COA LYASE"/>
    <property type="match status" value="1"/>
</dbReference>
<dbReference type="PANTHER" id="PTHR42738">
    <property type="entry name" value="HYDROXYMETHYLGLUTARYL-COA LYASE"/>
    <property type="match status" value="1"/>
</dbReference>
<feature type="domain" description="Pyruvate carboxyltransferase" evidence="4">
    <location>
        <begin position="7"/>
        <end position="283"/>
    </location>
</feature>
<dbReference type="InterPro" id="IPR013785">
    <property type="entry name" value="Aldolase_TIM"/>
</dbReference>
<comment type="similarity">
    <text evidence="1">Belongs to the HMG-CoA lyase family.</text>
</comment>
<keyword evidence="3 5" id="KW-0456">Lyase</keyword>
<evidence type="ECO:0000313" key="6">
    <source>
        <dbReference type="Proteomes" id="UP000626026"/>
    </source>
</evidence>
<evidence type="ECO:0000256" key="1">
    <source>
        <dbReference type="ARBA" id="ARBA00009405"/>
    </source>
</evidence>
<gene>
    <name evidence="5" type="ORF">IBL26_05890</name>
</gene>
<evidence type="ECO:0000256" key="3">
    <source>
        <dbReference type="ARBA" id="ARBA00023239"/>
    </source>
</evidence>
<dbReference type="NCBIfam" id="NF004283">
    <property type="entry name" value="PRK05692.1"/>
    <property type="match status" value="1"/>
</dbReference>
<protein>
    <submittedName>
        <fullName evidence="5">Hydroxymethylglutaryl-CoA lyase</fullName>
    </submittedName>
</protein>
<evidence type="ECO:0000259" key="4">
    <source>
        <dbReference type="PROSITE" id="PS50991"/>
    </source>
</evidence>
<dbReference type="Gene3D" id="3.20.20.70">
    <property type="entry name" value="Aldolase class I"/>
    <property type="match status" value="1"/>
</dbReference>
<sequence>MSASPPVVFCECFARDGLQHEPAVIPAARKAAILEQIADCGFRRIEITSFSHPRYVPQFADADAVLASVKPRDGVLFKATCPNPQAVQRALAAQAAGRGPEEISFLVSASEGHTQRNLRRSRAEQWAQVEEMAALAGGAFTIVGTISVAFDCPFDGPVPPARVLEDARRFVALGVSRLAIGDTIGSATPPRVRALMRLLREELPEDVVLIAHFHDSRGTGVANCVAALEAGITHFDTALGGTGGHPAGIAYGEGFTGNVCSEDLATLFEAMGVPTGLDIEALRAAGRVAEALLGRRLHARTTRLGEHA</sequence>
<proteinExistence type="inferred from homology"/>
<keyword evidence="6" id="KW-1185">Reference proteome</keyword>
<dbReference type="EMBL" id="JACTVA010000007">
    <property type="protein sequence ID" value="MBC9206359.1"/>
    <property type="molecule type" value="Genomic_DNA"/>
</dbReference>
<dbReference type="RefSeq" id="WP_187783540.1">
    <property type="nucleotide sequence ID" value="NZ_JACTVA010000007.1"/>
</dbReference>
<accession>A0ABR7RIF4</accession>
<evidence type="ECO:0000313" key="5">
    <source>
        <dbReference type="EMBL" id="MBC9206359.1"/>
    </source>
</evidence>